<protein>
    <submittedName>
        <fullName evidence="1">Uncharacterized protein</fullName>
    </submittedName>
</protein>
<dbReference type="EMBL" id="KV453925">
    <property type="protein sequence ID" value="ODV75837.1"/>
    <property type="molecule type" value="Genomic_DNA"/>
</dbReference>
<proteinExistence type="predicted"/>
<gene>
    <name evidence="1" type="ORF">CYBJADRAFT_170300</name>
</gene>
<keyword evidence="2" id="KW-1185">Reference proteome</keyword>
<dbReference type="Proteomes" id="UP000094389">
    <property type="component" value="Unassembled WGS sequence"/>
</dbReference>
<organism evidence="1 2">
    <name type="scientific">Cyberlindnera jadinii (strain ATCC 18201 / CBS 1600 / BCRC 20928 / JCM 3617 / NBRC 0987 / NRRL Y-1542)</name>
    <name type="common">Torula yeast</name>
    <name type="synonym">Candida utilis</name>
    <dbReference type="NCBI Taxonomy" id="983966"/>
    <lineage>
        <taxon>Eukaryota</taxon>
        <taxon>Fungi</taxon>
        <taxon>Dikarya</taxon>
        <taxon>Ascomycota</taxon>
        <taxon>Saccharomycotina</taxon>
        <taxon>Saccharomycetes</taxon>
        <taxon>Phaffomycetales</taxon>
        <taxon>Phaffomycetaceae</taxon>
        <taxon>Cyberlindnera</taxon>
    </lineage>
</organism>
<dbReference type="AlphaFoldDB" id="A0A1E4S8G9"/>
<accession>A0A1E4S8G9</accession>
<evidence type="ECO:0000313" key="2">
    <source>
        <dbReference type="Proteomes" id="UP000094389"/>
    </source>
</evidence>
<name>A0A1E4S8G9_CYBJN</name>
<reference evidence="1 2" key="1">
    <citation type="journal article" date="2016" name="Proc. Natl. Acad. Sci. U.S.A.">
        <title>Comparative genomics of biotechnologically important yeasts.</title>
        <authorList>
            <person name="Riley R."/>
            <person name="Haridas S."/>
            <person name="Wolfe K.H."/>
            <person name="Lopes M.R."/>
            <person name="Hittinger C.T."/>
            <person name="Goeker M."/>
            <person name="Salamov A.A."/>
            <person name="Wisecaver J.H."/>
            <person name="Long T.M."/>
            <person name="Calvey C.H."/>
            <person name="Aerts A.L."/>
            <person name="Barry K.W."/>
            <person name="Choi C."/>
            <person name="Clum A."/>
            <person name="Coughlan A.Y."/>
            <person name="Deshpande S."/>
            <person name="Douglass A.P."/>
            <person name="Hanson S.J."/>
            <person name="Klenk H.-P."/>
            <person name="LaButti K.M."/>
            <person name="Lapidus A."/>
            <person name="Lindquist E.A."/>
            <person name="Lipzen A.M."/>
            <person name="Meier-Kolthoff J.P."/>
            <person name="Ohm R.A."/>
            <person name="Otillar R.P."/>
            <person name="Pangilinan J.L."/>
            <person name="Peng Y."/>
            <person name="Rokas A."/>
            <person name="Rosa C.A."/>
            <person name="Scheuner C."/>
            <person name="Sibirny A.A."/>
            <person name="Slot J.C."/>
            <person name="Stielow J.B."/>
            <person name="Sun H."/>
            <person name="Kurtzman C.P."/>
            <person name="Blackwell M."/>
            <person name="Grigoriev I.V."/>
            <person name="Jeffries T.W."/>
        </authorList>
    </citation>
    <scope>NUCLEOTIDE SEQUENCE [LARGE SCALE GENOMIC DNA]</scope>
    <source>
        <strain evidence="2">ATCC 18201 / CBS 1600 / BCRC 20928 / JCM 3617 / NBRC 0987 / NRRL Y-1542</strain>
    </source>
</reference>
<sequence length="712" mass="81828">MLRRSVMGLRILKQWKSQSRRKLYHFGELSLNSSISLPNPPLIHPHNSIAAAVHQPPRPMASSLESLERVLRSSGPRVTKRTSLGQLPQALRHKMKKCSDPHVRLDLMLDFKEPLRVSLANIDNVLEKDFGVGSAVEALEVLDDRTMVKLVKYYIVHRDYNRASVLVHSVLLNRFQDVSLIHKLNAAIFDSLKKDYDLSLGFMDLCRSLYKTCEGDMKLFKFCFTSLTNNGAVLRDLHFKHPMFLDVLRYIQLATVIEHCDDVTVLPQQYWTTGYDYVDLALVKKLLEQGSKTEALEHMNGTGLIKEDGLFNRVIASISSPIDETISLQILKNTTNFGMLDKETWRRMKSKPKFFKTCFETTSSPKLKHELQSIYLLKLIKSGKLLSAKQHVRRYIQDVAHWSVSPLISLVLVTKDQVLCGEMLRNMTPSTRNIFLDLGLKRIYSDMKRCKEVVSPESQLPQVEWLLKCCNYKLSDATFETLCSFLSTLPLEAQASLLQRISGPSASAYLSFIKRCKSVLVVKSLIQQRRFRTRAEKSALCKVIDLHLSFTDIKYLFGELDSTDYNSLHPKYVHCILKKDHLPKAQKFLESYPNETSKLMLNNHLAISEPLQLTRSTECQSSNEKLQVETYNRLLDNSRLYMDRTLRFGLKQLKRNHKMDQKTLCILVLKQCVERTKLCNRGSIVMNERLKWALSQCDRYNVPSGVIEGIMS</sequence>
<dbReference type="RefSeq" id="XP_020072876.1">
    <property type="nucleotide sequence ID" value="XM_020216102.1"/>
</dbReference>
<dbReference type="OrthoDB" id="3981101at2759"/>
<evidence type="ECO:0000313" key="1">
    <source>
        <dbReference type="EMBL" id="ODV75837.1"/>
    </source>
</evidence>
<dbReference type="GeneID" id="30990498"/>